<evidence type="ECO:0000256" key="2">
    <source>
        <dbReference type="ARBA" id="ARBA00022771"/>
    </source>
</evidence>
<evidence type="ECO:0000256" key="4">
    <source>
        <dbReference type="PROSITE-ProRule" id="PRU00510"/>
    </source>
</evidence>
<feature type="compositionally biased region" description="Basic and acidic residues" evidence="5">
    <location>
        <begin position="50"/>
        <end position="71"/>
    </location>
</feature>
<sequence>MLSNQQLKEFQQQLQQTKQELEERLNDSGNHDLRRSLEDSTGELSSYDNHPGDEGTELYEREKDLALSEHDRDEIRDIERALSAIEAGEYGKCEVCSKEIPLERLKAVPTTTYCVEHTPSQETSNNRPVEEEVLGPPFGKFDYDDRHESVAYDAEDSWQDVASYGTSESPSDFVNPPNDYEDMYVESEENIGYVEDYENFVGVDIYGKEITVYPNSQYEELKEELFEENIQTSFGDLPRYEHDPYVDEEKD</sequence>
<evidence type="ECO:0000256" key="5">
    <source>
        <dbReference type="SAM" id="MobiDB-lite"/>
    </source>
</evidence>
<evidence type="ECO:0000313" key="8">
    <source>
        <dbReference type="Proteomes" id="UP000214618"/>
    </source>
</evidence>
<evidence type="ECO:0000259" key="6">
    <source>
        <dbReference type="Pfam" id="PF01258"/>
    </source>
</evidence>
<dbReference type="NCBIfam" id="TIGR02890">
    <property type="entry name" value="bacill_yteA"/>
    <property type="match status" value="1"/>
</dbReference>
<feature type="region of interest" description="Disordered" evidence="5">
    <location>
        <begin position="1"/>
        <end position="71"/>
    </location>
</feature>
<dbReference type="PANTHER" id="PTHR33823">
    <property type="entry name" value="RNA POLYMERASE-BINDING TRANSCRIPTION FACTOR DKSA-RELATED"/>
    <property type="match status" value="1"/>
</dbReference>
<dbReference type="InterPro" id="IPR014240">
    <property type="entry name" value="YteA"/>
</dbReference>
<reference evidence="7 8" key="1">
    <citation type="submission" date="2016-10" db="EMBL/GenBank/DDBJ databases">
        <title>The whole genome sequencing and assembly of Bacillus simplex DSM 1321 strain.</title>
        <authorList>
            <person name="Park M.-K."/>
            <person name="Lee Y.-J."/>
            <person name="Yi H."/>
            <person name="Bahn Y.-S."/>
            <person name="Kim J.F."/>
            <person name="Lee D.-W."/>
        </authorList>
    </citation>
    <scope>NUCLEOTIDE SEQUENCE [LARGE SCALE GENOMIC DNA]</scope>
    <source>
        <strain evidence="7 8">DSM 1321</strain>
    </source>
</reference>
<keyword evidence="3" id="KW-0862">Zinc</keyword>
<evidence type="ECO:0000313" key="7">
    <source>
        <dbReference type="EMBL" id="ASS95021.1"/>
    </source>
</evidence>
<dbReference type="SUPFAM" id="SSF109635">
    <property type="entry name" value="DnaK suppressor protein DksA, alpha-hairpin domain"/>
    <property type="match status" value="1"/>
</dbReference>
<name>A0A223EIE3_9BACI</name>
<dbReference type="SUPFAM" id="SSF57716">
    <property type="entry name" value="Glucocorticoid receptor-like (DNA-binding domain)"/>
    <property type="match status" value="1"/>
</dbReference>
<dbReference type="Gene3D" id="1.20.120.910">
    <property type="entry name" value="DksA, coiled-coil domain"/>
    <property type="match status" value="1"/>
</dbReference>
<feature type="zinc finger region" description="dksA C4-type" evidence="4">
    <location>
        <begin position="93"/>
        <end position="117"/>
    </location>
</feature>
<dbReference type="PROSITE" id="PS51128">
    <property type="entry name" value="ZF_DKSA_2"/>
    <property type="match status" value="1"/>
</dbReference>
<dbReference type="EMBL" id="CP017704">
    <property type="protein sequence ID" value="ASS95021.1"/>
    <property type="molecule type" value="Genomic_DNA"/>
</dbReference>
<dbReference type="Pfam" id="PF01258">
    <property type="entry name" value="zf-dskA_traR"/>
    <property type="match status" value="1"/>
</dbReference>
<dbReference type="GeneID" id="56473956"/>
<dbReference type="AlphaFoldDB" id="A0A223EIE3"/>
<evidence type="ECO:0000256" key="1">
    <source>
        <dbReference type="ARBA" id="ARBA00022723"/>
    </source>
</evidence>
<dbReference type="GO" id="GO:0008270">
    <property type="term" value="F:zinc ion binding"/>
    <property type="evidence" value="ECO:0007669"/>
    <property type="project" value="UniProtKB-KW"/>
</dbReference>
<proteinExistence type="predicted"/>
<feature type="domain" description="Zinc finger DksA/TraR C4-type" evidence="6">
    <location>
        <begin position="88"/>
        <end position="116"/>
    </location>
</feature>
<feature type="compositionally biased region" description="Low complexity" evidence="5">
    <location>
        <begin position="1"/>
        <end position="18"/>
    </location>
</feature>
<dbReference type="OrthoDB" id="9811543at2"/>
<dbReference type="PANTHER" id="PTHR33823:SF4">
    <property type="entry name" value="GENERAL STRESS PROTEIN 16O"/>
    <property type="match status" value="1"/>
</dbReference>
<gene>
    <name evidence="7" type="ORF">BS1321_14460</name>
</gene>
<dbReference type="InterPro" id="IPR037187">
    <property type="entry name" value="DnaK_N"/>
</dbReference>
<dbReference type="InterPro" id="IPR000962">
    <property type="entry name" value="Znf_DskA_TraR"/>
</dbReference>
<keyword evidence="1" id="KW-0479">Metal-binding</keyword>
<evidence type="ECO:0000256" key="3">
    <source>
        <dbReference type="ARBA" id="ARBA00022833"/>
    </source>
</evidence>
<dbReference type="Proteomes" id="UP000214618">
    <property type="component" value="Chromosome"/>
</dbReference>
<organism evidence="7 8">
    <name type="scientific">Peribacillus simplex NBRC 15720 = DSM 1321</name>
    <dbReference type="NCBI Taxonomy" id="1349754"/>
    <lineage>
        <taxon>Bacteria</taxon>
        <taxon>Bacillati</taxon>
        <taxon>Bacillota</taxon>
        <taxon>Bacilli</taxon>
        <taxon>Bacillales</taxon>
        <taxon>Bacillaceae</taxon>
        <taxon>Peribacillus</taxon>
    </lineage>
</organism>
<protein>
    <recommendedName>
        <fullName evidence="6">Zinc finger DksA/TraR C4-type domain-containing protein</fullName>
    </recommendedName>
</protein>
<accession>A0A223EIE3</accession>
<keyword evidence="2" id="KW-0863">Zinc-finger</keyword>
<feature type="compositionally biased region" description="Basic and acidic residues" evidence="5">
    <location>
        <begin position="19"/>
        <end position="38"/>
    </location>
</feature>
<dbReference type="RefSeq" id="WP_063234078.1">
    <property type="nucleotide sequence ID" value="NZ_BCVO01000013.1"/>
</dbReference>